<dbReference type="Gene3D" id="2.180.10.10">
    <property type="entry name" value="RHS repeat-associated core"/>
    <property type="match status" value="1"/>
</dbReference>
<dbReference type="EMBL" id="SRLH01000012">
    <property type="protein sequence ID" value="TGD56530.1"/>
    <property type="molecule type" value="Genomic_DNA"/>
</dbReference>
<dbReference type="NCBIfam" id="TIGR03696">
    <property type="entry name" value="Rhs_assc_core"/>
    <property type="match status" value="1"/>
</dbReference>
<keyword evidence="1" id="KW-0732">Signal</keyword>
<feature type="signal peptide" evidence="1">
    <location>
        <begin position="1"/>
        <end position="17"/>
    </location>
</feature>
<dbReference type="OrthoDB" id="2972467at2"/>
<evidence type="ECO:0000259" key="2">
    <source>
        <dbReference type="PROSITE" id="PS50164"/>
    </source>
</evidence>
<dbReference type="AlphaFoldDB" id="A0A4Z0L2J2"/>
<proteinExistence type="predicted"/>
<dbReference type="InterPro" id="IPR000305">
    <property type="entry name" value="GIY-YIG_endonuc"/>
</dbReference>
<dbReference type="PROSITE" id="PS50164">
    <property type="entry name" value="GIY_YIG"/>
    <property type="match status" value="1"/>
</dbReference>
<keyword evidence="4" id="KW-1185">Reference proteome</keyword>
<gene>
    <name evidence="3" type="ORF">E4635_15610</name>
</gene>
<evidence type="ECO:0000313" key="4">
    <source>
        <dbReference type="Proteomes" id="UP000297407"/>
    </source>
</evidence>
<feature type="domain" description="GIY-YIG" evidence="2">
    <location>
        <begin position="1077"/>
        <end position="1151"/>
    </location>
</feature>
<accession>A0A4Z0L2J2</accession>
<comment type="caution">
    <text evidence="3">The sequence shown here is derived from an EMBL/GenBank/DDBJ whole genome shotgun (WGS) entry which is preliminary data.</text>
</comment>
<feature type="chain" id="PRO_5021272020" evidence="1">
    <location>
        <begin position="18"/>
        <end position="1171"/>
    </location>
</feature>
<sequence>MKKILFIVSLFPILALAQSQDQNYIKSTTYKTEGAANPVVQVTYFDGLGRPIQQIAKGQSASGKDIVTHIEYDSLGRQPKEYLPYANTSSSLNYNSNAATDVLSFYNTAAYENTMNPYSQKLFEVSPLNRVLKQAAPGGAWAMGSGHEIKLDMQTNASNEVKRLTVTTTWSTGKGLYEISATDNTYYASGTLYKTITKDENWTSGNNNTTEEFKNKNGQVVLKRTYNSNTAHDTYYMYDKRGNLSYVIPPLAEGAITQTILDGLCYQYKYDSRNRLAAKKLPGKQWEYMVYDLLDRPVATGPALSPFGDGTIGMNITEYDAFGRVTQTGWKVMTVTEANRNTWQGNINAGTNPFTLGTYDVLSKNYYDNYSFPDAPSVPSFIEGQAVSPTVKGLPTGTWLRLVYTPTTLYGATSSTLYDTKYRPIRTHAETPMVGYTRTDSKLDFTGKTIYTKTYHKRTSADPEIIITDNFTYSAQDRLVLHTQQIGTGTVQLIAKNTYDELGQLISKNVGGTDATGAVGLQKVDYNYNIRGWLKGINDVANLTQGTNPVDLFAFKLNYQDNDTQSYGVYSVPPLYNGNISETFWRTNSDNVQRKYGYNYDNLNRLTNATYQKPGAASPTTNSYNETLAYDKNGNITALTRTGEYDDADYSLEVDNLAYTYHADNKNQLMKVFDSTNNTNGFKDDSTGSSDPADDYTYDANGNMTADTNKGITQIVYNHMNLPIKIVFNNNSSTKIEYLYNAAGVKLQKNVTQGSTVTATQYFNGFQYTDGVLQFFAHDEGYVNNTVVNGNNVYNYVFNYTDHLGNVRLSYGVDPATGVLKVLEENNYYPFGLKHKNYNMSQKTYIKNGGVVVLEPCNSCAKTYQVKFNGREWQDELGLNKTAMDYRQYDSAIGRFDSVDVLAEVFSDKTPYSFSFNNPVFYGDPTGLCPECEKNVKNPTAGQSYTSTGGATYTYNDGQWTRQDGQLAEVTVTATVKKKSSEGQEGKKPSEGGTTLLFGLIKNANVNSEGQSPLEVYRENRGNPGYLPNEGKWDRIFRLMNNSHIEQMQDFGGGGYNMWGGYGRALQAAKSVQAAEGTYSVYQGFDSMGTVKYAGITSRNPFVRFAEHLSSFGQKSTLDYQVMEGATNLSRQQARVLEQTLINQYGLEKNGGQLINKINSIAPRKWGAYGL</sequence>
<dbReference type="InterPro" id="IPR022385">
    <property type="entry name" value="Rhs_assc_core"/>
</dbReference>
<evidence type="ECO:0000256" key="1">
    <source>
        <dbReference type="SAM" id="SignalP"/>
    </source>
</evidence>
<dbReference type="InterPro" id="IPR045619">
    <property type="entry name" value="DUF6443"/>
</dbReference>
<organism evidence="3 4">
    <name type="scientific">Flavobacterium humi</name>
    <dbReference type="NCBI Taxonomy" id="2562683"/>
    <lineage>
        <taxon>Bacteria</taxon>
        <taxon>Pseudomonadati</taxon>
        <taxon>Bacteroidota</taxon>
        <taxon>Flavobacteriia</taxon>
        <taxon>Flavobacteriales</taxon>
        <taxon>Flavobacteriaceae</taxon>
        <taxon>Flavobacterium</taxon>
    </lineage>
</organism>
<dbReference type="RefSeq" id="WP_135527641.1">
    <property type="nucleotide sequence ID" value="NZ_SRLH01000012.1"/>
</dbReference>
<evidence type="ECO:0000313" key="3">
    <source>
        <dbReference type="EMBL" id="TGD56530.1"/>
    </source>
</evidence>
<name>A0A4Z0L2J2_9FLAO</name>
<reference evidence="3 4" key="1">
    <citation type="submission" date="2019-04" db="EMBL/GenBank/DDBJ databases">
        <title>Flavobacterium sp. strain DS2-A Genome sequencing and assembly.</title>
        <authorList>
            <person name="Kim I."/>
        </authorList>
    </citation>
    <scope>NUCLEOTIDE SEQUENCE [LARGE SCALE GENOMIC DNA]</scope>
    <source>
        <strain evidence="3 4">DS2-A</strain>
    </source>
</reference>
<dbReference type="Pfam" id="PF20041">
    <property type="entry name" value="DUF6443"/>
    <property type="match status" value="1"/>
</dbReference>
<dbReference type="Proteomes" id="UP000297407">
    <property type="component" value="Unassembled WGS sequence"/>
</dbReference>
<protein>
    <submittedName>
        <fullName evidence="3">Type IV secretion protein Rhs</fullName>
    </submittedName>
</protein>